<dbReference type="InterPro" id="IPR052610">
    <property type="entry name" value="bHLH_transcription_regulator"/>
</dbReference>
<dbReference type="PANTHER" id="PTHR45959:SF2">
    <property type="entry name" value="BHLH TRANSCRIPTION FACTOR"/>
    <property type="match status" value="1"/>
</dbReference>
<comment type="caution">
    <text evidence="9">The sequence shown here is derived from an EMBL/GenBank/DDBJ whole genome shotgun (WGS) entry which is preliminary data.</text>
</comment>
<dbReference type="Gene3D" id="4.10.280.10">
    <property type="entry name" value="Helix-loop-helix DNA-binding domain"/>
    <property type="match status" value="1"/>
</dbReference>
<dbReference type="AlphaFoldDB" id="A0AAD4PBL5"/>
<evidence type="ECO:0000313" key="9">
    <source>
        <dbReference type="EMBL" id="KAH6833140.1"/>
    </source>
</evidence>
<dbReference type="GO" id="GO:0005634">
    <property type="term" value="C:nucleus"/>
    <property type="evidence" value="ECO:0007669"/>
    <property type="project" value="UniProtKB-SubCell"/>
</dbReference>
<feature type="coiled-coil region" evidence="5">
    <location>
        <begin position="156"/>
        <end position="183"/>
    </location>
</feature>
<evidence type="ECO:0000256" key="1">
    <source>
        <dbReference type="ARBA" id="ARBA00004123"/>
    </source>
</evidence>
<keyword evidence="2" id="KW-0805">Transcription regulation</keyword>
<evidence type="ECO:0000256" key="3">
    <source>
        <dbReference type="ARBA" id="ARBA00023163"/>
    </source>
</evidence>
<keyword evidence="10" id="KW-1185">Reference proteome</keyword>
<comment type="subcellular location">
    <subcellularLocation>
        <location evidence="1">Nucleus</location>
    </subcellularLocation>
</comment>
<dbReference type="GO" id="GO:0080090">
    <property type="term" value="P:regulation of primary metabolic process"/>
    <property type="evidence" value="ECO:0007669"/>
    <property type="project" value="UniProtKB-ARBA"/>
</dbReference>
<organism evidence="9 10">
    <name type="scientific">Perilla frutescens var. hirtella</name>
    <name type="common">Perilla citriodora</name>
    <name type="synonym">Perilla setoyensis</name>
    <dbReference type="NCBI Taxonomy" id="608512"/>
    <lineage>
        <taxon>Eukaryota</taxon>
        <taxon>Viridiplantae</taxon>
        <taxon>Streptophyta</taxon>
        <taxon>Embryophyta</taxon>
        <taxon>Tracheophyta</taxon>
        <taxon>Spermatophyta</taxon>
        <taxon>Magnoliopsida</taxon>
        <taxon>eudicotyledons</taxon>
        <taxon>Gunneridae</taxon>
        <taxon>Pentapetalae</taxon>
        <taxon>asterids</taxon>
        <taxon>lamiids</taxon>
        <taxon>Lamiales</taxon>
        <taxon>Lamiaceae</taxon>
        <taxon>Nepetoideae</taxon>
        <taxon>Elsholtzieae</taxon>
        <taxon>Perilla</taxon>
    </lineage>
</organism>
<keyword evidence="3" id="KW-0804">Transcription</keyword>
<dbReference type="PANTHER" id="PTHR45959">
    <property type="entry name" value="BHLH TRANSCRIPTION FACTOR"/>
    <property type="match status" value="1"/>
</dbReference>
<keyword evidence="5" id="KW-0175">Coiled coil</keyword>
<feature type="domain" description="BHLH" evidence="7">
    <location>
        <begin position="117"/>
        <end position="166"/>
    </location>
</feature>
<accession>A0AAD4PBL5</accession>
<dbReference type="SMART" id="SM00353">
    <property type="entry name" value="HLH"/>
    <property type="match status" value="1"/>
</dbReference>
<dbReference type="InterPro" id="IPR002912">
    <property type="entry name" value="ACT_dom"/>
</dbReference>
<evidence type="ECO:0000259" key="8">
    <source>
        <dbReference type="PROSITE" id="PS51671"/>
    </source>
</evidence>
<protein>
    <recommendedName>
        <fullName evidence="11">BHLH domain-containing protein</fullName>
    </recommendedName>
</protein>
<evidence type="ECO:0000256" key="5">
    <source>
        <dbReference type="SAM" id="Coils"/>
    </source>
</evidence>
<dbReference type="Pfam" id="PF22754">
    <property type="entry name" value="bHLH-TF_ACT-like_plant"/>
    <property type="match status" value="1"/>
</dbReference>
<gene>
    <name evidence="9" type="ORF">C2S53_003004</name>
</gene>
<dbReference type="InterPro" id="IPR054502">
    <property type="entry name" value="bHLH-TF_ACT-like_plant"/>
</dbReference>
<proteinExistence type="predicted"/>
<sequence length="291" mass="33084">MDDEWPADLVDEMINSSFYEGGCNRSSEQELLGYKRAEPPCYYSSEERPLKQLRTTNWITYDDHDSMSNSHMPTSSSFHFATSTGCDEVVVVMKPKQEPLVTSAKPIAFQSSSSTHQQHRDHSLAERKRREKLSQKFIALSSLVPGLKKMDKASVLEDAIEYMKHLEEKVKGLEEKAKKITAMESVIFIIKKDDDDDDDDDPALPVMEARFCEKELLISIHCERRKGVLEKIVGEIEKLHLSVVNSSVMAYGHSSLSITVIAEKNEEANMSMEQLKKNLRGVLKIIKLLMK</sequence>
<dbReference type="PROSITE" id="PS50888">
    <property type="entry name" value="BHLH"/>
    <property type="match status" value="1"/>
</dbReference>
<reference evidence="9 10" key="1">
    <citation type="journal article" date="2021" name="Nat. Commun.">
        <title>Incipient diploidization of the medicinal plant Perilla within 10,000 years.</title>
        <authorList>
            <person name="Zhang Y."/>
            <person name="Shen Q."/>
            <person name="Leng L."/>
            <person name="Zhang D."/>
            <person name="Chen S."/>
            <person name="Shi Y."/>
            <person name="Ning Z."/>
            <person name="Chen S."/>
        </authorList>
    </citation>
    <scope>NUCLEOTIDE SEQUENCE [LARGE SCALE GENOMIC DNA]</scope>
    <source>
        <strain evidence="10">cv. PC099</strain>
    </source>
</reference>
<dbReference type="Proteomes" id="UP001190926">
    <property type="component" value="Unassembled WGS sequence"/>
</dbReference>
<evidence type="ECO:0000256" key="4">
    <source>
        <dbReference type="ARBA" id="ARBA00023242"/>
    </source>
</evidence>
<evidence type="ECO:0000256" key="6">
    <source>
        <dbReference type="SAM" id="MobiDB-lite"/>
    </source>
</evidence>
<dbReference type="GO" id="GO:0046983">
    <property type="term" value="F:protein dimerization activity"/>
    <property type="evidence" value="ECO:0007669"/>
    <property type="project" value="InterPro"/>
</dbReference>
<dbReference type="EMBL" id="SDAM02000059">
    <property type="protein sequence ID" value="KAH6833140.1"/>
    <property type="molecule type" value="Genomic_DNA"/>
</dbReference>
<name>A0AAD4PBL5_PERFH</name>
<keyword evidence="4" id="KW-0539">Nucleus</keyword>
<evidence type="ECO:0008006" key="11">
    <source>
        <dbReference type="Google" id="ProtNLM"/>
    </source>
</evidence>
<feature type="compositionally biased region" description="Basic and acidic residues" evidence="6">
    <location>
        <begin position="118"/>
        <end position="128"/>
    </location>
</feature>
<evidence type="ECO:0000256" key="2">
    <source>
        <dbReference type="ARBA" id="ARBA00023015"/>
    </source>
</evidence>
<feature type="region of interest" description="Disordered" evidence="6">
    <location>
        <begin position="109"/>
        <end position="128"/>
    </location>
</feature>
<dbReference type="InterPro" id="IPR036638">
    <property type="entry name" value="HLH_DNA-bd_sf"/>
</dbReference>
<dbReference type="PROSITE" id="PS51671">
    <property type="entry name" value="ACT"/>
    <property type="match status" value="1"/>
</dbReference>
<feature type="domain" description="ACT" evidence="8">
    <location>
        <begin position="217"/>
        <end position="291"/>
    </location>
</feature>
<dbReference type="Pfam" id="PF00010">
    <property type="entry name" value="HLH"/>
    <property type="match status" value="1"/>
</dbReference>
<evidence type="ECO:0000313" key="10">
    <source>
        <dbReference type="Proteomes" id="UP001190926"/>
    </source>
</evidence>
<dbReference type="InterPro" id="IPR011598">
    <property type="entry name" value="bHLH_dom"/>
</dbReference>
<dbReference type="SUPFAM" id="SSF47459">
    <property type="entry name" value="HLH, helix-loop-helix DNA-binding domain"/>
    <property type="match status" value="1"/>
</dbReference>
<evidence type="ECO:0000259" key="7">
    <source>
        <dbReference type="PROSITE" id="PS50888"/>
    </source>
</evidence>